<gene>
    <name evidence="2" type="ORF">A3A33_01995</name>
</gene>
<accession>A0A1F8GVI6</accession>
<reference evidence="2 3" key="1">
    <citation type="journal article" date="2016" name="Nat. Commun.">
        <title>Thousands of microbial genomes shed light on interconnected biogeochemical processes in an aquifer system.</title>
        <authorList>
            <person name="Anantharaman K."/>
            <person name="Brown C.T."/>
            <person name="Hug L.A."/>
            <person name="Sharon I."/>
            <person name="Castelle C.J."/>
            <person name="Probst A.J."/>
            <person name="Thomas B.C."/>
            <person name="Singh A."/>
            <person name="Wilkins M.J."/>
            <person name="Karaoz U."/>
            <person name="Brodie E.L."/>
            <person name="Williams K.H."/>
            <person name="Hubbard S.S."/>
            <person name="Banfield J.F."/>
        </authorList>
    </citation>
    <scope>NUCLEOTIDE SEQUENCE [LARGE SCALE GENOMIC DNA]</scope>
</reference>
<keyword evidence="1" id="KW-0812">Transmembrane</keyword>
<comment type="caution">
    <text evidence="2">The sequence shown here is derived from an EMBL/GenBank/DDBJ whole genome shotgun (WGS) entry which is preliminary data.</text>
</comment>
<name>A0A1F8GVI6_9BACT</name>
<evidence type="ECO:0000313" key="3">
    <source>
        <dbReference type="Proteomes" id="UP000179047"/>
    </source>
</evidence>
<dbReference type="AlphaFoldDB" id="A0A1F8GVI6"/>
<organism evidence="2 3">
    <name type="scientific">Candidatus Yanofskybacteria bacterium RIFCSPLOWO2_01_FULL_49_25</name>
    <dbReference type="NCBI Taxonomy" id="1802701"/>
    <lineage>
        <taxon>Bacteria</taxon>
        <taxon>Candidatus Yanofskyibacteriota</taxon>
    </lineage>
</organism>
<keyword evidence="1" id="KW-0472">Membrane</keyword>
<dbReference type="STRING" id="1802701.A3A33_01995"/>
<keyword evidence="1" id="KW-1133">Transmembrane helix</keyword>
<evidence type="ECO:0000313" key="2">
    <source>
        <dbReference type="EMBL" id="OGN28698.1"/>
    </source>
</evidence>
<sequence length="172" mass="20142">MALAIVTILIITIIIMLISGEYFEVSFGIVNRFFPQGYVDTANLKIPNQNFATYLYPKSLYYSGHISQWIQYLLVIPVFLKFGWVVALIYFIFILFVWKLIVAFLLVKNYAIKRFALELMYANLKMRMARKDFKMYKLTVDGERVMENFFRETLAFIDSLPEHDAKSTVGKT</sequence>
<dbReference type="EMBL" id="MGKP01000013">
    <property type="protein sequence ID" value="OGN28698.1"/>
    <property type="molecule type" value="Genomic_DNA"/>
</dbReference>
<evidence type="ECO:0000256" key="1">
    <source>
        <dbReference type="SAM" id="Phobius"/>
    </source>
</evidence>
<feature type="transmembrane region" description="Helical" evidence="1">
    <location>
        <begin position="82"/>
        <end position="107"/>
    </location>
</feature>
<dbReference type="Proteomes" id="UP000179047">
    <property type="component" value="Unassembled WGS sequence"/>
</dbReference>
<protein>
    <submittedName>
        <fullName evidence="2">Uncharacterized protein</fullName>
    </submittedName>
</protein>
<proteinExistence type="predicted"/>